<accession>A0AAW9CIB9</accession>
<dbReference type="Proteomes" id="UP001276300">
    <property type="component" value="Unassembled WGS sequence"/>
</dbReference>
<evidence type="ECO:0000313" key="2">
    <source>
        <dbReference type="Proteomes" id="UP001276300"/>
    </source>
</evidence>
<dbReference type="EMBL" id="JAUEQX010000031">
    <property type="protein sequence ID" value="MDW3780230.1"/>
    <property type="molecule type" value="Genomic_DNA"/>
</dbReference>
<reference evidence="1" key="1">
    <citation type="journal article" date="2023" name="J Glob Antimicrob Resist">
        <title>Emergence of NDM-1 and KPC-3 carbapenemases in Kluyvera cryocrescens: Investigating genetic heterogeneity and acquisition routes of blaNDM-1 in Enterobacterales species in Portugal.</title>
        <authorList>
            <person name="Loiodice M."/>
            <person name="Ribeiro M."/>
            <person name="Peixe L."/>
            <person name="Novais A."/>
        </authorList>
    </citation>
    <scope>NUCLEOTIDE SEQUENCE</scope>
    <source>
        <strain evidence="1">K629</strain>
    </source>
</reference>
<evidence type="ECO:0008006" key="3">
    <source>
        <dbReference type="Google" id="ProtNLM"/>
    </source>
</evidence>
<evidence type="ECO:0000313" key="1">
    <source>
        <dbReference type="EMBL" id="MDW3780230.1"/>
    </source>
</evidence>
<gene>
    <name evidence="1" type="ORF">QWU01_25890</name>
</gene>
<proteinExistence type="predicted"/>
<comment type="caution">
    <text evidence="1">The sequence shown here is derived from an EMBL/GenBank/DDBJ whole genome shotgun (WGS) entry which is preliminary data.</text>
</comment>
<dbReference type="RefSeq" id="WP_172729438.1">
    <property type="nucleotide sequence ID" value="NZ_JAUEQX010000031.1"/>
</dbReference>
<name>A0AAW9CIB9_KLUCR</name>
<dbReference type="AlphaFoldDB" id="A0AAW9CIB9"/>
<organism evidence="1 2">
    <name type="scientific">Kluyvera cryocrescens</name>
    <name type="common">Kluyvera citrophila</name>
    <dbReference type="NCBI Taxonomy" id="580"/>
    <lineage>
        <taxon>Bacteria</taxon>
        <taxon>Pseudomonadati</taxon>
        <taxon>Pseudomonadota</taxon>
        <taxon>Gammaproteobacteria</taxon>
        <taxon>Enterobacterales</taxon>
        <taxon>Enterobacteriaceae</taxon>
        <taxon>Kluyvera</taxon>
    </lineage>
</organism>
<protein>
    <recommendedName>
        <fullName evidence="3">Heparinase II/III-like protein</fullName>
    </recommendedName>
</protein>
<sequence length="806" mass="89237">MRLVAGKALTHFTVSAPHNERFAEFFTGEARDEAMDYHFANGKGPAEDSFCRRIFRRDVARREVSPERALPAAAVTYVGASDTVTFSGVQPVATHSQRWLRVTLHAAKAGCYPFEIATCGGVRIWCNGVQAACFTPFTRNTLQTSPVEITLQSGGNTLLVHLDELFERDTIFAFRMTYLAGEPLEAELPDVNHADAETLQAFMDSLPASVVTRHSTFHLTCLADVSLTLSGAVYSLGNDCIATCPLDFGSLKTGHNGLILPLPDTLGIGHYRLELTASLGDVVMSRSLSATVLSDAPLPGGEGVLETRKREALSYIARHGVPRTGRLLAMLHVGENGPQAQELLITTLQRISARQDCSDFSMVPLLWIWRDFHGEHFPAVLWNRVRSAILGYRYWYDELGNDVMWFWSENHALCFHVAQYLAGQMFPDELFIASGRRGREQMAIASQRLQTWFDAVEQQGFVEWNSAPYYPVDYIGLFALYQLAEDRALRQRARRLIDRLMLTSALHYQSGIAAGTMGRVYEKELLASPLTELSAFGHVAWGGGHVNRKCASLPFFCLSDYAPPVETAHYARLRHGALSAHYQCGGGNIVAWKQPAVSLSSCVNHHSGERGHQQHLIDVQFATRPDARLWINHPGDVQPGSEARPSFWAGNGVLPRVMQVNNRALMLWRLPEGERLNWTHLHLAAEAFDEVRPLAQGYAVRAGNAFAMILCSQPLIVNGDEVRAEGRHAAWLLEVGEGDVSAFRTFCQRGDALRIALQGDSARVIDASRTVMQLSWQGECQNDGMSAVFPTLASNELQVVFSGESQ</sequence>